<comment type="cofactor">
    <cofactor evidence="14">
        <name>Zn(2+)</name>
        <dbReference type="ChEBI" id="CHEBI:29105"/>
    </cofactor>
    <text evidence="14">Binds 1 zinc ion per subunit.</text>
</comment>
<evidence type="ECO:0000256" key="11">
    <source>
        <dbReference type="PIRSR" id="PIRSR000099-1"/>
    </source>
</evidence>
<evidence type="ECO:0000256" key="10">
    <source>
        <dbReference type="PIRNR" id="PIRNR000099"/>
    </source>
</evidence>
<evidence type="ECO:0000256" key="4">
    <source>
        <dbReference type="ARBA" id="ARBA00012965"/>
    </source>
</evidence>
<evidence type="ECO:0000256" key="8">
    <source>
        <dbReference type="ARBA" id="ARBA00023002"/>
    </source>
</evidence>
<keyword evidence="7 14" id="KW-0862">Zinc</keyword>
<dbReference type="PRINTS" id="PR00083">
    <property type="entry name" value="HOLDHDRGNASE"/>
</dbReference>
<evidence type="ECO:0000256" key="7">
    <source>
        <dbReference type="ARBA" id="ARBA00022833"/>
    </source>
</evidence>
<sequence length="442" mass="47817">MNLPMEYLKRAREDPLETPTVSADVRETVEDIIEAVRSDGDNAVLDYTRRFDDISRDQNQLTKEERSDAIGRVSEEEKRIIDHSLDRIQTFAEAQLESINEFEMSLGDGVVLGQKLVPIERVGSYVPGGEYPLLSSALMTVVPPAVAGVERIVVSTPPQEDGLPHPAVVYGAMEAGADEIFVMGGAQAVAAMAHGTDEVTAVDKLLGPGNAFVTEAKRQLFGTVGIDLLAGPSEILVLADDTADAELIAADLLAQAEHDTSARPLLVTTSTAIGEAVIGEVEDQLGNLETAEIARDAWEQMGIVALAENMDEAVTIANELAVEHVEVHTEAPRELLDDLRNFGTLFLGENTANVFSDKLIGTNHTLPTQRSARHTNGLSVHAVVKKQTYQEVSDEGVSDLEPWATRQSTIERLDGHAKSSFVRSQSNTLPSYEASETELPNE</sequence>
<protein>
    <recommendedName>
        <fullName evidence="5 10">Histidinol dehydrogenase</fullName>
        <shortName evidence="10">HDH</shortName>
        <ecNumber evidence="4 10">1.1.1.23</ecNumber>
    </recommendedName>
</protein>
<dbReference type="GO" id="GO:0000105">
    <property type="term" value="P:L-histidine biosynthetic process"/>
    <property type="evidence" value="ECO:0007669"/>
    <property type="project" value="UniProtKB-UniRule"/>
</dbReference>
<feature type="compositionally biased region" description="Polar residues" evidence="16">
    <location>
        <begin position="421"/>
        <end position="430"/>
    </location>
</feature>
<feature type="binding site" evidence="14">
    <location>
        <position position="258"/>
    </location>
    <ligand>
        <name>Zn(2+)</name>
        <dbReference type="ChEBI" id="CHEBI:29105"/>
    </ligand>
</feature>
<comment type="pathway">
    <text evidence="2 10">Amino-acid biosynthesis; L-histidine biosynthesis; L-histidine from 5-phospho-alpha-D-ribose 1-diphosphate: step 9/9.</text>
</comment>
<dbReference type="FunFam" id="3.40.50.1980:FF:000001">
    <property type="entry name" value="Histidinol dehydrogenase"/>
    <property type="match status" value="1"/>
</dbReference>
<dbReference type="eggNOG" id="arCOG04352">
    <property type="taxonomic scope" value="Archaea"/>
</dbReference>
<dbReference type="EMBL" id="AOMB01000033">
    <property type="protein sequence ID" value="EMA37718.1"/>
    <property type="molecule type" value="Genomic_DNA"/>
</dbReference>
<keyword evidence="10" id="KW-0368">Histidine biosynthesis</keyword>
<feature type="binding site" evidence="13">
    <location>
        <position position="357"/>
    </location>
    <ligand>
        <name>substrate</name>
    </ligand>
</feature>
<feature type="binding site" evidence="12">
    <location>
        <position position="125"/>
    </location>
    <ligand>
        <name>NAD(+)</name>
        <dbReference type="ChEBI" id="CHEBI:57540"/>
    </ligand>
</feature>
<dbReference type="InterPro" id="IPR016161">
    <property type="entry name" value="Ald_DH/histidinol_DH"/>
</dbReference>
<accession>M0LX19</accession>
<feature type="binding site" evidence="13">
    <location>
        <position position="324"/>
    </location>
    <ligand>
        <name>substrate</name>
    </ligand>
</feature>
<dbReference type="FunFam" id="3.40.50.1980:FF:000026">
    <property type="entry name" value="Histidinol dehydrogenase"/>
    <property type="match status" value="1"/>
</dbReference>
<evidence type="ECO:0000313" key="18">
    <source>
        <dbReference type="Proteomes" id="UP000011566"/>
    </source>
</evidence>
<feature type="binding site" evidence="14">
    <location>
        <position position="357"/>
    </location>
    <ligand>
        <name>Zn(2+)</name>
        <dbReference type="ChEBI" id="CHEBI:29105"/>
    </ligand>
</feature>
<feature type="binding site" evidence="14">
    <location>
        <position position="255"/>
    </location>
    <ligand>
        <name>Zn(2+)</name>
        <dbReference type="ChEBI" id="CHEBI:29105"/>
    </ligand>
</feature>
<dbReference type="PANTHER" id="PTHR21256">
    <property type="entry name" value="HISTIDINOL DEHYDROGENASE HDH"/>
    <property type="match status" value="1"/>
</dbReference>
<feature type="active site" description="Proton acceptor" evidence="11">
    <location>
        <position position="324"/>
    </location>
</feature>
<evidence type="ECO:0000256" key="6">
    <source>
        <dbReference type="ARBA" id="ARBA00022723"/>
    </source>
</evidence>
<comment type="caution">
    <text evidence="17">The sequence shown here is derived from an EMBL/GenBank/DDBJ whole genome shotgun (WGS) entry which is preliminary data.</text>
</comment>
<feature type="binding site" evidence="13">
    <location>
        <position position="255"/>
    </location>
    <ligand>
        <name>substrate</name>
    </ligand>
</feature>
<evidence type="ECO:0000256" key="1">
    <source>
        <dbReference type="ARBA" id="ARBA00003850"/>
    </source>
</evidence>
<keyword evidence="18" id="KW-1185">Reference proteome</keyword>
<dbReference type="Proteomes" id="UP000011566">
    <property type="component" value="Unassembled WGS sequence"/>
</dbReference>
<reference evidence="17 18" key="1">
    <citation type="journal article" date="2014" name="PLoS Genet.">
        <title>Phylogenetically driven sequencing of extremely halophilic archaea reveals strategies for static and dynamic osmo-response.</title>
        <authorList>
            <person name="Becker E.A."/>
            <person name="Seitzer P.M."/>
            <person name="Tritt A."/>
            <person name="Larsen D."/>
            <person name="Krusor M."/>
            <person name="Yao A.I."/>
            <person name="Wu D."/>
            <person name="Madern D."/>
            <person name="Eisen J.A."/>
            <person name="Darling A.E."/>
            <person name="Facciotti M.T."/>
        </authorList>
    </citation>
    <scope>NUCLEOTIDE SEQUENCE [LARGE SCALE GENOMIC DNA]</scope>
    <source>
        <strain evidence="17 18">100A6</strain>
    </source>
</reference>
<dbReference type="AlphaFoldDB" id="M0LX19"/>
<keyword evidence="10" id="KW-0028">Amino-acid biosynthesis</keyword>
<dbReference type="NCBIfam" id="TIGR00069">
    <property type="entry name" value="hisD"/>
    <property type="match status" value="1"/>
</dbReference>
<organism evidence="17 18">
    <name type="scientific">Halococcus hamelinensis 100A6</name>
    <dbReference type="NCBI Taxonomy" id="1132509"/>
    <lineage>
        <taxon>Archaea</taxon>
        <taxon>Methanobacteriati</taxon>
        <taxon>Methanobacteriota</taxon>
        <taxon>Stenosarchaea group</taxon>
        <taxon>Halobacteria</taxon>
        <taxon>Halobacteriales</taxon>
        <taxon>Halococcaceae</taxon>
        <taxon>Halococcus</taxon>
    </lineage>
</organism>
<evidence type="ECO:0000256" key="15">
    <source>
        <dbReference type="RuleBase" id="RU004175"/>
    </source>
</evidence>
<dbReference type="InterPro" id="IPR001692">
    <property type="entry name" value="Histidinol_DH_CS"/>
</dbReference>
<evidence type="ECO:0000256" key="13">
    <source>
        <dbReference type="PIRSR" id="PIRSR000099-3"/>
    </source>
</evidence>
<feature type="region of interest" description="Disordered" evidence="16">
    <location>
        <begin position="416"/>
        <end position="442"/>
    </location>
</feature>
<dbReference type="PANTHER" id="PTHR21256:SF14">
    <property type="entry name" value="HISTIDINOL DEHYDROGENASE"/>
    <property type="match status" value="1"/>
</dbReference>
<dbReference type="InterPro" id="IPR012131">
    <property type="entry name" value="Hstdl_DH"/>
</dbReference>
<dbReference type="GO" id="GO:0005829">
    <property type="term" value="C:cytosol"/>
    <property type="evidence" value="ECO:0007669"/>
    <property type="project" value="TreeGrafter"/>
</dbReference>
<name>M0LX19_9EURY</name>
<proteinExistence type="inferred from homology"/>
<feature type="binding site" evidence="13">
    <location>
        <position position="258"/>
    </location>
    <ligand>
        <name>substrate</name>
    </ligand>
</feature>
<dbReference type="GO" id="GO:0046872">
    <property type="term" value="F:metal ion binding"/>
    <property type="evidence" value="ECO:0007669"/>
    <property type="project" value="UniProtKB-KW"/>
</dbReference>
<evidence type="ECO:0000313" key="17">
    <source>
        <dbReference type="EMBL" id="EMA37718.1"/>
    </source>
</evidence>
<dbReference type="CDD" id="cd06572">
    <property type="entry name" value="Histidinol_dh"/>
    <property type="match status" value="1"/>
</dbReference>
<evidence type="ECO:0000256" key="9">
    <source>
        <dbReference type="ARBA" id="ARBA00049489"/>
    </source>
</evidence>
<evidence type="ECO:0000256" key="16">
    <source>
        <dbReference type="SAM" id="MobiDB-lite"/>
    </source>
</evidence>
<dbReference type="EC" id="1.1.1.23" evidence="4 10"/>
<dbReference type="InterPro" id="IPR022695">
    <property type="entry name" value="Histidinol_DH_monofunct"/>
</dbReference>
<dbReference type="SUPFAM" id="SSF53720">
    <property type="entry name" value="ALDH-like"/>
    <property type="match status" value="1"/>
</dbReference>
<dbReference type="Gene3D" id="3.40.50.1980">
    <property type="entry name" value="Nitrogenase molybdenum iron protein domain"/>
    <property type="match status" value="2"/>
</dbReference>
<keyword evidence="10 12" id="KW-0520">NAD</keyword>
<evidence type="ECO:0000256" key="5">
    <source>
        <dbReference type="ARBA" id="ARBA00016531"/>
    </source>
</evidence>
<keyword evidence="6 14" id="KW-0479">Metal-binding</keyword>
<comment type="catalytic activity">
    <reaction evidence="9 10">
        <text>L-histidinol + 2 NAD(+) + H2O = L-histidine + 2 NADH + 3 H(+)</text>
        <dbReference type="Rhea" id="RHEA:20641"/>
        <dbReference type="ChEBI" id="CHEBI:15377"/>
        <dbReference type="ChEBI" id="CHEBI:15378"/>
        <dbReference type="ChEBI" id="CHEBI:57540"/>
        <dbReference type="ChEBI" id="CHEBI:57595"/>
        <dbReference type="ChEBI" id="CHEBI:57699"/>
        <dbReference type="ChEBI" id="CHEBI:57945"/>
        <dbReference type="EC" id="1.1.1.23"/>
    </reaction>
</comment>
<dbReference type="PATRIC" id="fig|1132509.6.peg.2771"/>
<evidence type="ECO:0000256" key="3">
    <source>
        <dbReference type="ARBA" id="ARBA00010178"/>
    </source>
</evidence>
<feature type="binding site" evidence="14">
    <location>
        <position position="416"/>
    </location>
    <ligand>
        <name>Zn(2+)</name>
        <dbReference type="ChEBI" id="CHEBI:29105"/>
    </ligand>
</feature>
<evidence type="ECO:0000256" key="14">
    <source>
        <dbReference type="PIRSR" id="PIRSR000099-4"/>
    </source>
</evidence>
<keyword evidence="8 10" id="KW-0560">Oxidoreductase</keyword>
<dbReference type="GO" id="GO:0004399">
    <property type="term" value="F:histidinol dehydrogenase activity"/>
    <property type="evidence" value="ECO:0007669"/>
    <property type="project" value="UniProtKB-UniRule"/>
</dbReference>
<dbReference type="UniPathway" id="UPA00031">
    <property type="reaction ID" value="UER00014"/>
</dbReference>
<dbReference type="Gene3D" id="1.20.5.1300">
    <property type="match status" value="1"/>
</dbReference>
<dbReference type="Pfam" id="PF00815">
    <property type="entry name" value="Histidinol_dh"/>
    <property type="match status" value="1"/>
</dbReference>
<feature type="binding site" evidence="12">
    <location>
        <position position="210"/>
    </location>
    <ligand>
        <name>NAD(+)</name>
        <dbReference type="ChEBI" id="CHEBI:57540"/>
    </ligand>
</feature>
<dbReference type="PIRSF" id="PIRSF000099">
    <property type="entry name" value="Histidinol_dh"/>
    <property type="match status" value="1"/>
</dbReference>
<dbReference type="PROSITE" id="PS00611">
    <property type="entry name" value="HISOL_DEHYDROGENASE"/>
    <property type="match status" value="1"/>
</dbReference>
<feature type="binding site" evidence="13">
    <location>
        <position position="411"/>
    </location>
    <ligand>
        <name>substrate</name>
    </ligand>
</feature>
<comment type="similarity">
    <text evidence="3 10 15">Belongs to the histidinol dehydrogenase family.</text>
</comment>
<evidence type="ECO:0000256" key="12">
    <source>
        <dbReference type="PIRSR" id="PIRSR000099-2"/>
    </source>
</evidence>
<feature type="binding site" evidence="13">
    <location>
        <position position="416"/>
    </location>
    <ligand>
        <name>substrate</name>
    </ligand>
</feature>
<dbReference type="GO" id="GO:0051287">
    <property type="term" value="F:NAD binding"/>
    <property type="evidence" value="ECO:0007669"/>
    <property type="project" value="InterPro"/>
</dbReference>
<evidence type="ECO:0000256" key="2">
    <source>
        <dbReference type="ARBA" id="ARBA00004940"/>
    </source>
</evidence>
<feature type="active site" description="Proton acceptor" evidence="11">
    <location>
        <position position="323"/>
    </location>
</feature>
<feature type="binding site" evidence="12">
    <location>
        <position position="187"/>
    </location>
    <ligand>
        <name>NAD(+)</name>
        <dbReference type="ChEBI" id="CHEBI:57540"/>
    </ligand>
</feature>
<comment type="function">
    <text evidence="1 10">Catalyzes the sequential NAD-dependent oxidations of L-histidinol to L-histidinaldehyde and then to L-histidine.</text>
</comment>
<feature type="binding site" evidence="13">
    <location>
        <position position="233"/>
    </location>
    <ligand>
        <name>substrate</name>
    </ligand>
</feature>
<gene>
    <name evidence="17" type="ORF">C447_12120</name>
</gene>